<comment type="subcellular location">
    <subcellularLocation>
        <location evidence="1">Membrane</location>
        <topology evidence="1">Multi-pass membrane protein</topology>
    </subcellularLocation>
</comment>
<keyword evidence="4 5" id="KW-0472">Membrane</keyword>
<evidence type="ECO:0000256" key="1">
    <source>
        <dbReference type="ARBA" id="ARBA00004141"/>
    </source>
</evidence>
<dbReference type="EMBL" id="BLZH01000017">
    <property type="protein sequence ID" value="GFP60298.1"/>
    <property type="molecule type" value="Genomic_DNA"/>
</dbReference>
<feature type="transmembrane region" description="Helical" evidence="5">
    <location>
        <begin position="149"/>
        <end position="167"/>
    </location>
</feature>
<feature type="transmembrane region" description="Helical" evidence="5">
    <location>
        <begin position="187"/>
        <end position="210"/>
    </location>
</feature>
<protein>
    <submittedName>
        <fullName evidence="7">Probable lipid transporter atnI</fullName>
    </submittedName>
</protein>
<keyword evidence="2 5" id="KW-0812">Transmembrane</keyword>
<evidence type="ECO:0000256" key="3">
    <source>
        <dbReference type="ARBA" id="ARBA00022989"/>
    </source>
</evidence>
<comment type="caution">
    <text evidence="7">The sequence shown here is derived from an EMBL/GenBank/DDBJ whole genome shotgun (WGS) entry which is preliminary data.</text>
</comment>
<dbReference type="AlphaFoldDB" id="A0A6V8RBB4"/>
<keyword evidence="6" id="KW-0732">Signal</keyword>
<accession>A0A6V8RBB4</accession>
<proteinExistence type="predicted"/>
<evidence type="ECO:0000256" key="6">
    <source>
        <dbReference type="SAM" id="SignalP"/>
    </source>
</evidence>
<dbReference type="PANTHER" id="PTHR31465">
    <property type="entry name" value="PROTEIN RTA1-RELATED"/>
    <property type="match status" value="1"/>
</dbReference>
<feature type="transmembrane region" description="Helical" evidence="5">
    <location>
        <begin position="76"/>
        <end position="94"/>
    </location>
</feature>
<sequence>MIATSSTPTLLLKATSTVAATCTTAVPDANGYVPPDACNANYGFYPRWEDNAAFAIAFGLTTCAHLAQAIVLKKSFCWVIIMGALWECFCFILRTLGAKNQQNSTYVTVSTLLFLLAPLWINAFAYMVVSRLIYFLHPKQAALAIPARWLAKGFVAADIISFIVQAAGGALMADQHSTENADLGRKVYMAGVGVQLFFVVIFVVVVISFYHQVSCDIRTGTLKNRNRWIRPLILVIFLVLILIVERIIFRFVEFSGGVSSSNKILRHEGYQLYLDALPMLLALASLNLIHPGLVLKGPGCSFPSSKIRWWKGRSAAFEPLALRSFDRREHSSVE</sequence>
<evidence type="ECO:0000256" key="4">
    <source>
        <dbReference type="ARBA" id="ARBA00023136"/>
    </source>
</evidence>
<feature type="signal peptide" evidence="6">
    <location>
        <begin position="1"/>
        <end position="19"/>
    </location>
</feature>
<name>A0A6V8RBB4_TRIAP</name>
<evidence type="ECO:0000313" key="7">
    <source>
        <dbReference type="EMBL" id="GFP60298.1"/>
    </source>
</evidence>
<dbReference type="Pfam" id="PF04479">
    <property type="entry name" value="RTA1"/>
    <property type="match status" value="1"/>
</dbReference>
<feature type="chain" id="PRO_5027817106" evidence="6">
    <location>
        <begin position="20"/>
        <end position="334"/>
    </location>
</feature>
<feature type="transmembrane region" description="Helical" evidence="5">
    <location>
        <begin position="106"/>
        <end position="129"/>
    </location>
</feature>
<keyword evidence="3 5" id="KW-1133">Transmembrane helix</keyword>
<dbReference type="InterPro" id="IPR007568">
    <property type="entry name" value="RTA1"/>
</dbReference>
<reference evidence="7 8" key="1">
    <citation type="submission" date="2020-07" db="EMBL/GenBank/DDBJ databases">
        <title>Trichoderma asperellum IC-1 whole genome shotgun sequence.</title>
        <authorList>
            <person name="Kanamasa S."/>
            <person name="Takahashi H."/>
        </authorList>
    </citation>
    <scope>NUCLEOTIDE SEQUENCE [LARGE SCALE GENOMIC DNA]</scope>
    <source>
        <strain evidence="7 8">IC-1</strain>
    </source>
</reference>
<feature type="transmembrane region" description="Helical" evidence="5">
    <location>
        <begin position="231"/>
        <end position="252"/>
    </location>
</feature>
<evidence type="ECO:0000256" key="5">
    <source>
        <dbReference type="SAM" id="Phobius"/>
    </source>
</evidence>
<gene>
    <name evidence="7" type="ORF">TASIC1_0017006000</name>
</gene>
<evidence type="ECO:0000256" key="2">
    <source>
        <dbReference type="ARBA" id="ARBA00022692"/>
    </source>
</evidence>
<dbReference type="GO" id="GO:0016020">
    <property type="term" value="C:membrane"/>
    <property type="evidence" value="ECO:0007669"/>
    <property type="project" value="UniProtKB-SubCell"/>
</dbReference>
<dbReference type="PANTHER" id="PTHR31465:SF15">
    <property type="entry name" value="LIPID TRANSPORTER ATNI-RELATED"/>
    <property type="match status" value="1"/>
</dbReference>
<dbReference type="Proteomes" id="UP000517252">
    <property type="component" value="Unassembled WGS sequence"/>
</dbReference>
<dbReference type="OrthoDB" id="5384040at2759"/>
<organism evidence="7 8">
    <name type="scientific">Trichoderma asperellum</name>
    <name type="common">Filamentous fungus</name>
    <dbReference type="NCBI Taxonomy" id="101201"/>
    <lineage>
        <taxon>Eukaryota</taxon>
        <taxon>Fungi</taxon>
        <taxon>Dikarya</taxon>
        <taxon>Ascomycota</taxon>
        <taxon>Pezizomycotina</taxon>
        <taxon>Sordariomycetes</taxon>
        <taxon>Hypocreomycetidae</taxon>
        <taxon>Hypocreales</taxon>
        <taxon>Hypocreaceae</taxon>
        <taxon>Trichoderma</taxon>
    </lineage>
</organism>
<evidence type="ECO:0000313" key="8">
    <source>
        <dbReference type="Proteomes" id="UP000517252"/>
    </source>
</evidence>
<feature type="transmembrane region" description="Helical" evidence="5">
    <location>
        <begin position="52"/>
        <end position="71"/>
    </location>
</feature>